<evidence type="ECO:0000259" key="11">
    <source>
        <dbReference type="PROSITE" id="PS50162"/>
    </source>
</evidence>
<dbReference type="InterPro" id="IPR004504">
    <property type="entry name" value="DNA_repair_RadA"/>
</dbReference>
<dbReference type="Pfam" id="PF13481">
    <property type="entry name" value="AAA_25"/>
    <property type="match status" value="1"/>
</dbReference>
<keyword evidence="5 10" id="KW-0067">ATP-binding</keyword>
<dbReference type="Proteomes" id="UP000034299">
    <property type="component" value="Unassembled WGS sequence"/>
</dbReference>
<dbReference type="GO" id="GO:0016787">
    <property type="term" value="F:hydrolase activity"/>
    <property type="evidence" value="ECO:0007669"/>
    <property type="project" value="UniProtKB-KW"/>
</dbReference>
<accession>A0A0G0ZKL8</accession>
<dbReference type="GO" id="GO:0008270">
    <property type="term" value="F:zinc ion binding"/>
    <property type="evidence" value="ECO:0007669"/>
    <property type="project" value="UniProtKB-KW"/>
</dbReference>
<evidence type="ECO:0000256" key="5">
    <source>
        <dbReference type="ARBA" id="ARBA00022840"/>
    </source>
</evidence>
<dbReference type="NCBIfam" id="TIGR00416">
    <property type="entry name" value="sms"/>
    <property type="match status" value="1"/>
</dbReference>
<evidence type="ECO:0000313" key="13">
    <source>
        <dbReference type="Proteomes" id="UP000034299"/>
    </source>
</evidence>
<dbReference type="EMBL" id="LCBP01000003">
    <property type="protein sequence ID" value="KKS13533.1"/>
    <property type="molecule type" value="Genomic_DNA"/>
</dbReference>
<dbReference type="InterPro" id="IPR003593">
    <property type="entry name" value="AAA+_ATPase"/>
</dbReference>
<gene>
    <name evidence="12" type="ORF">UU69_C0003G0030</name>
</gene>
<evidence type="ECO:0000256" key="4">
    <source>
        <dbReference type="ARBA" id="ARBA00022801"/>
    </source>
</evidence>
<dbReference type="PRINTS" id="PR01874">
    <property type="entry name" value="DNAREPAIRADA"/>
</dbReference>
<dbReference type="GO" id="GO:0000725">
    <property type="term" value="P:recombinational repair"/>
    <property type="evidence" value="ECO:0007669"/>
    <property type="project" value="TreeGrafter"/>
</dbReference>
<evidence type="ECO:0000256" key="10">
    <source>
        <dbReference type="RuleBase" id="RU003555"/>
    </source>
</evidence>
<keyword evidence="2 10" id="KW-0547">Nucleotide-binding</keyword>
<keyword evidence="3 10" id="KW-0227">DNA damage</keyword>
<keyword evidence="10" id="KW-0863">Zinc-finger</keyword>
<comment type="caution">
    <text evidence="12">The sequence shown here is derived from an EMBL/GenBank/DDBJ whole genome shotgun (WGS) entry which is preliminary data.</text>
</comment>
<reference evidence="12 13" key="1">
    <citation type="journal article" date="2015" name="Nature">
        <title>rRNA introns, odd ribosomes, and small enigmatic genomes across a large radiation of phyla.</title>
        <authorList>
            <person name="Brown C.T."/>
            <person name="Hug L.A."/>
            <person name="Thomas B.C."/>
            <person name="Sharon I."/>
            <person name="Castelle C.J."/>
            <person name="Singh A."/>
            <person name="Wilkins M.J."/>
            <person name="Williams K.H."/>
            <person name="Banfield J.F."/>
        </authorList>
    </citation>
    <scope>NUCLEOTIDE SEQUENCE [LARGE SCALE GENOMIC DNA]</scope>
</reference>
<evidence type="ECO:0000256" key="6">
    <source>
        <dbReference type="ARBA" id="ARBA00023016"/>
    </source>
</evidence>
<dbReference type="SMART" id="SM00382">
    <property type="entry name" value="AAA"/>
    <property type="match status" value="1"/>
</dbReference>
<keyword evidence="1 10" id="KW-0479">Metal-binding</keyword>
<dbReference type="SUPFAM" id="SSF54211">
    <property type="entry name" value="Ribosomal protein S5 domain 2-like"/>
    <property type="match status" value="1"/>
</dbReference>
<dbReference type="PROSITE" id="PS50162">
    <property type="entry name" value="RECA_2"/>
    <property type="match status" value="1"/>
</dbReference>
<comment type="similarity">
    <text evidence="10">Belongs to the RecA family. RadA subfamily.</text>
</comment>
<evidence type="ECO:0000313" key="12">
    <source>
        <dbReference type="EMBL" id="KKS13533.1"/>
    </source>
</evidence>
<dbReference type="PANTHER" id="PTHR32472:SF10">
    <property type="entry name" value="DNA REPAIR PROTEIN RADA-LIKE PROTEIN"/>
    <property type="match status" value="1"/>
</dbReference>
<dbReference type="InterPro" id="IPR020588">
    <property type="entry name" value="RecA_ATP-bd"/>
</dbReference>
<comment type="function">
    <text evidence="10">DNA-dependent ATPase involved in processing of recombination intermediates, plays a role in repairing DNA breaks. Stimulates the branch migration of RecA-mediated strand transfer reactions, allowing the 3' invading strand to extend heteroduplex DNA faster. Binds ssDNA in the presence of ADP but not other nucleotides, has ATPase activity that is stimulated by ssDNA and various branched DNA structures, but inhibited by SSB. Does not have RecA's homology-searching function.</text>
</comment>
<keyword evidence="8 10" id="KW-0234">DNA repair</keyword>
<keyword evidence="6" id="KW-0346">Stress response</keyword>
<keyword evidence="4" id="KW-0378">Hydrolase</keyword>
<dbReference type="GO" id="GO:0140664">
    <property type="term" value="F:ATP-dependent DNA damage sensor activity"/>
    <property type="evidence" value="ECO:0007669"/>
    <property type="project" value="InterPro"/>
</dbReference>
<evidence type="ECO:0000256" key="7">
    <source>
        <dbReference type="ARBA" id="ARBA00023125"/>
    </source>
</evidence>
<evidence type="ECO:0000256" key="9">
    <source>
        <dbReference type="NCBIfam" id="TIGR00416"/>
    </source>
</evidence>
<evidence type="ECO:0000256" key="3">
    <source>
        <dbReference type="ARBA" id="ARBA00022763"/>
    </source>
</evidence>
<organism evidence="12 13">
    <name type="scientific">Candidatus Magasanikbacteria bacterium GW2011_GWA2_41_55</name>
    <dbReference type="NCBI Taxonomy" id="1619038"/>
    <lineage>
        <taxon>Bacteria</taxon>
        <taxon>Candidatus Magasanikiibacteriota</taxon>
    </lineage>
</organism>
<dbReference type="Gene3D" id="3.40.50.300">
    <property type="entry name" value="P-loop containing nucleotide triphosphate hydrolases"/>
    <property type="match status" value="1"/>
</dbReference>
<dbReference type="PATRIC" id="fig|1619038.3.peg.123"/>
<dbReference type="AlphaFoldDB" id="A0A0G0ZKL8"/>
<protein>
    <recommendedName>
        <fullName evidence="9 10">DNA repair protein RadA</fullName>
    </recommendedName>
</protein>
<dbReference type="GO" id="GO:0005524">
    <property type="term" value="F:ATP binding"/>
    <property type="evidence" value="ECO:0007669"/>
    <property type="project" value="UniProtKB-UniRule"/>
</dbReference>
<sequence>MECGSWSTIKETGVVAAQIKNLKDKKNNAPAGKTINFGNIIGQEVTRLKTGMDEFDRVLGGGLAPGGLTLLGGEPGIGKSTLVLQIASALPTKVLYVSGEESAEQVKLRFDRLKLQPSQLEFLDETNVETICATIEQVKPALAIVDSIQTLTSIEVTGPAGNPTQLKAACAKLTETAKNTRVPIIIIGHVTKEGTLGGPKTLEHIVDTVMYLEGDKFHQFRILRSVKNRFGSTAEAGIFEMTALGLKEVKNPSEAFLSGRGEPVPGSIITCLIAGSRPILLEIQALVTRTNFGYPQRRASGFDLNRLQVLIAVLAKRTGLPLESYDIFLNVIGGLKADEPAADLAVVSQKMGMKYAVLPPTKELLKSSGIKIAHIKNVKEVIEKIISGAEGQKFSPARIV</sequence>
<keyword evidence="10" id="KW-0862">Zinc</keyword>
<feature type="domain" description="RecA family profile 1" evidence="11">
    <location>
        <begin position="44"/>
        <end position="190"/>
    </location>
</feature>
<evidence type="ECO:0000256" key="1">
    <source>
        <dbReference type="ARBA" id="ARBA00022723"/>
    </source>
</evidence>
<dbReference type="FunFam" id="3.40.50.300:FF:000050">
    <property type="entry name" value="DNA repair protein RadA"/>
    <property type="match status" value="1"/>
</dbReference>
<name>A0A0G0ZKL8_9BACT</name>
<keyword evidence="7 10" id="KW-0238">DNA-binding</keyword>
<dbReference type="InterPro" id="IPR027417">
    <property type="entry name" value="P-loop_NTPase"/>
</dbReference>
<proteinExistence type="inferred from homology"/>
<dbReference type="PANTHER" id="PTHR32472">
    <property type="entry name" value="DNA REPAIR PROTEIN RADA"/>
    <property type="match status" value="1"/>
</dbReference>
<dbReference type="GO" id="GO:0005829">
    <property type="term" value="C:cytosol"/>
    <property type="evidence" value="ECO:0007669"/>
    <property type="project" value="TreeGrafter"/>
</dbReference>
<dbReference type="GO" id="GO:0003684">
    <property type="term" value="F:damaged DNA binding"/>
    <property type="evidence" value="ECO:0007669"/>
    <property type="project" value="InterPro"/>
</dbReference>
<dbReference type="SUPFAM" id="SSF52540">
    <property type="entry name" value="P-loop containing nucleoside triphosphate hydrolases"/>
    <property type="match status" value="1"/>
</dbReference>
<evidence type="ECO:0000256" key="2">
    <source>
        <dbReference type="ARBA" id="ARBA00022741"/>
    </source>
</evidence>
<dbReference type="InterPro" id="IPR020568">
    <property type="entry name" value="Ribosomal_Su5_D2-typ_SF"/>
</dbReference>
<evidence type="ECO:0000256" key="8">
    <source>
        <dbReference type="ARBA" id="ARBA00023204"/>
    </source>
</evidence>